<dbReference type="InterPro" id="IPR038881">
    <property type="entry name" value="Yae1-like"/>
</dbReference>
<feature type="domain" description="Essential protein Yae1 N-terminal" evidence="9">
    <location>
        <begin position="69"/>
        <end position="107"/>
    </location>
</feature>
<dbReference type="AlphaFoldDB" id="A0A167EP10"/>
<gene>
    <name evidence="10" type="primary">YAE1</name>
    <name evidence="10" type="ORF">AWJ20_5267</name>
</gene>
<dbReference type="InterPro" id="IPR019191">
    <property type="entry name" value="Essential_protein_Yae1_N"/>
</dbReference>
<proteinExistence type="inferred from homology"/>
<evidence type="ECO:0000256" key="2">
    <source>
        <dbReference type="ARBA" id="ARBA00004496"/>
    </source>
</evidence>
<dbReference type="EMBL" id="CP014502">
    <property type="protein sequence ID" value="ANB14302.1"/>
    <property type="molecule type" value="Genomic_DNA"/>
</dbReference>
<feature type="region of interest" description="Disordered" evidence="8">
    <location>
        <begin position="1"/>
        <end position="60"/>
    </location>
</feature>
<dbReference type="PANTHER" id="PTHR18829">
    <property type="entry name" value="PROTEIN YAE1 HOMOLOG"/>
    <property type="match status" value="1"/>
</dbReference>
<keyword evidence="11" id="KW-1185">Reference proteome</keyword>
<evidence type="ECO:0000256" key="4">
    <source>
        <dbReference type="ARBA" id="ARBA00017286"/>
    </source>
</evidence>
<evidence type="ECO:0000259" key="9">
    <source>
        <dbReference type="Pfam" id="PF09811"/>
    </source>
</evidence>
<dbReference type="GeneID" id="30037490"/>
<comment type="subcellular location">
    <subcellularLocation>
        <location evidence="2">Cytoplasm</location>
    </subcellularLocation>
    <subcellularLocation>
        <location evidence="1">Nucleus</location>
    </subcellularLocation>
</comment>
<keyword evidence="6" id="KW-0963">Cytoplasm</keyword>
<evidence type="ECO:0000256" key="8">
    <source>
        <dbReference type="SAM" id="MobiDB-lite"/>
    </source>
</evidence>
<dbReference type="PANTHER" id="PTHR18829:SF0">
    <property type="entry name" value="PROTEIN YAE1 HOMOLOG"/>
    <property type="match status" value="1"/>
</dbReference>
<dbReference type="GO" id="GO:0005634">
    <property type="term" value="C:nucleus"/>
    <property type="evidence" value="ECO:0007669"/>
    <property type="project" value="UniProtKB-SubCell"/>
</dbReference>
<protein>
    <recommendedName>
        <fullName evidence="5">Protein YAE1</fullName>
    </recommendedName>
    <alternativeName>
        <fullName evidence="4">Protein yae1</fullName>
    </alternativeName>
</protein>
<evidence type="ECO:0000256" key="1">
    <source>
        <dbReference type="ARBA" id="ARBA00004123"/>
    </source>
</evidence>
<dbReference type="RefSeq" id="XP_018736779.1">
    <property type="nucleotide sequence ID" value="XM_018882398.1"/>
</dbReference>
<reference evidence="10 11" key="1">
    <citation type="submission" date="2016-02" db="EMBL/GenBank/DDBJ databases">
        <title>Complete genome sequence and transcriptome regulation of the pentose utilising yeast Sugiyamaella lignohabitans.</title>
        <authorList>
            <person name="Bellasio M."/>
            <person name="Peymann A."/>
            <person name="Valli M."/>
            <person name="Sipitzky M."/>
            <person name="Graf A."/>
            <person name="Sauer M."/>
            <person name="Marx H."/>
            <person name="Mattanovich D."/>
        </authorList>
    </citation>
    <scope>NUCLEOTIDE SEQUENCE [LARGE SCALE GENOMIC DNA]</scope>
    <source>
        <strain evidence="10 11">CBS 10342</strain>
    </source>
</reference>
<evidence type="ECO:0000313" key="11">
    <source>
        <dbReference type="Proteomes" id="UP000189580"/>
    </source>
</evidence>
<name>A0A167EP10_9ASCO</name>
<dbReference type="Pfam" id="PF09811">
    <property type="entry name" value="Yae1_N"/>
    <property type="match status" value="1"/>
</dbReference>
<evidence type="ECO:0000313" key="10">
    <source>
        <dbReference type="EMBL" id="ANB14302.1"/>
    </source>
</evidence>
<evidence type="ECO:0000256" key="3">
    <source>
        <dbReference type="ARBA" id="ARBA00007096"/>
    </source>
</evidence>
<sequence length="161" mass="17540">MSTAHGVESPTQSSSIAQYPSPTASEGGDIDDVWASSGDENNPDPENGPPTNEVPSDLVRLRRDHFNTGYIDGITQTKDEALQTGFDEGYPIGAEIGQQAGQIIGFLQGQGLRDLERTATLELSAERLFSKEYWTSSTQKTWQGDTHPLIAKWTTLVNNLT</sequence>
<accession>A0A167EP10</accession>
<feature type="compositionally biased region" description="Polar residues" evidence="8">
    <location>
        <begin position="1"/>
        <end position="24"/>
    </location>
</feature>
<dbReference type="KEGG" id="slb:AWJ20_5267"/>
<dbReference type="GO" id="GO:0005737">
    <property type="term" value="C:cytoplasm"/>
    <property type="evidence" value="ECO:0007669"/>
    <property type="project" value="UniProtKB-SubCell"/>
</dbReference>
<comment type="similarity">
    <text evidence="3">Belongs to the YAE1 family.</text>
</comment>
<dbReference type="OrthoDB" id="20086at2759"/>
<organism evidence="10 11">
    <name type="scientific">Sugiyamaella lignohabitans</name>
    <dbReference type="NCBI Taxonomy" id="796027"/>
    <lineage>
        <taxon>Eukaryota</taxon>
        <taxon>Fungi</taxon>
        <taxon>Dikarya</taxon>
        <taxon>Ascomycota</taxon>
        <taxon>Saccharomycotina</taxon>
        <taxon>Dipodascomycetes</taxon>
        <taxon>Dipodascales</taxon>
        <taxon>Trichomonascaceae</taxon>
        <taxon>Sugiyamaella</taxon>
    </lineage>
</organism>
<evidence type="ECO:0000256" key="5">
    <source>
        <dbReference type="ARBA" id="ARBA00018400"/>
    </source>
</evidence>
<evidence type="ECO:0000256" key="7">
    <source>
        <dbReference type="ARBA" id="ARBA00023242"/>
    </source>
</evidence>
<evidence type="ECO:0000256" key="6">
    <source>
        <dbReference type="ARBA" id="ARBA00022490"/>
    </source>
</evidence>
<dbReference type="Proteomes" id="UP000189580">
    <property type="component" value="Chromosome d"/>
</dbReference>
<keyword evidence="7" id="KW-0539">Nucleus</keyword>